<accession>A0ACC5XEI4</accession>
<gene>
    <name evidence="1" type="ORF">PGIGA_G00101090</name>
</gene>
<proteinExistence type="predicted"/>
<reference evidence="1 2" key="1">
    <citation type="journal article" date="2022" name="bioRxiv">
        <title>An ancient truncated duplication of the anti-Mullerian hormone receptor type 2 gene is a potential conserved master sex determinant in the Pangasiidae catfish family.</title>
        <authorList>
            <person name="Wen M."/>
            <person name="Pan Q."/>
            <person name="Jouanno E."/>
            <person name="Montfort J."/>
            <person name="Zahm M."/>
            <person name="Cabau C."/>
            <person name="Klopp C."/>
            <person name="Iampietro C."/>
            <person name="Roques C."/>
            <person name="Bouchez O."/>
            <person name="Castinel A."/>
            <person name="Donnadieu C."/>
            <person name="Parrinello H."/>
            <person name="Poncet C."/>
            <person name="Belmonte E."/>
            <person name="Gautier V."/>
            <person name="Avarre J.-C."/>
            <person name="Dugue R."/>
            <person name="Gustiano R."/>
            <person name="Ha T.T.T."/>
            <person name="Campet M."/>
            <person name="Sriphairoj K."/>
            <person name="Ribolli J."/>
            <person name="de Almeida F.L."/>
            <person name="Desvignes T."/>
            <person name="Postlethwait J.H."/>
            <person name="Bucao C.F."/>
            <person name="Robinson-Rechavi M."/>
            <person name="Bobe J."/>
            <person name="Herpin A."/>
            <person name="Guiguen Y."/>
        </authorList>
    </citation>
    <scope>NUCLEOTIDE SEQUENCE [LARGE SCALE GENOMIC DNA]</scope>
    <source>
        <strain evidence="1">YG-Dec2019</strain>
    </source>
</reference>
<evidence type="ECO:0000313" key="2">
    <source>
        <dbReference type="Proteomes" id="UP000829447"/>
    </source>
</evidence>
<organism evidence="1 2">
    <name type="scientific">Pangasianodon gigas</name>
    <name type="common">Mekong giant catfish</name>
    <name type="synonym">Pangasius gigas</name>
    <dbReference type="NCBI Taxonomy" id="30993"/>
    <lineage>
        <taxon>Eukaryota</taxon>
        <taxon>Metazoa</taxon>
        <taxon>Chordata</taxon>
        <taxon>Craniata</taxon>
        <taxon>Vertebrata</taxon>
        <taxon>Euteleostomi</taxon>
        <taxon>Actinopterygii</taxon>
        <taxon>Neopterygii</taxon>
        <taxon>Teleostei</taxon>
        <taxon>Ostariophysi</taxon>
        <taxon>Siluriformes</taxon>
        <taxon>Pangasiidae</taxon>
        <taxon>Pangasianodon</taxon>
    </lineage>
</organism>
<dbReference type="Proteomes" id="UP000829447">
    <property type="component" value="Linkage Group LG19"/>
</dbReference>
<evidence type="ECO:0000313" key="1">
    <source>
        <dbReference type="EMBL" id="MCI4389666.1"/>
    </source>
</evidence>
<comment type="caution">
    <text evidence="1">The sequence shown here is derived from an EMBL/GenBank/DDBJ whole genome shotgun (WGS) entry which is preliminary data.</text>
</comment>
<sequence length="58" mass="6548">MLMRLPESFTCTRGEYQDWDPSGCNKQSCFQSEVAHMKSILQNTDAESPSIPAPSHFL</sequence>
<protein>
    <submittedName>
        <fullName evidence="1">Uncharacterized protein</fullName>
    </submittedName>
</protein>
<name>A0ACC5XEI4_PANGG</name>
<dbReference type="EMBL" id="CM040472">
    <property type="protein sequence ID" value="MCI4389666.1"/>
    <property type="molecule type" value="Genomic_DNA"/>
</dbReference>
<keyword evidence="2" id="KW-1185">Reference proteome</keyword>